<keyword evidence="10" id="KW-1185">Reference proteome</keyword>
<feature type="region of interest" description="Disordered" evidence="6">
    <location>
        <begin position="365"/>
        <end position="388"/>
    </location>
</feature>
<feature type="transmembrane region" description="Helical" evidence="7">
    <location>
        <begin position="252"/>
        <end position="277"/>
    </location>
</feature>
<evidence type="ECO:0000313" key="9">
    <source>
        <dbReference type="EMBL" id="OGM46613.1"/>
    </source>
</evidence>
<protein>
    <recommendedName>
        <fullName evidence="8">Rhodopsin domain-containing protein</fullName>
    </recommendedName>
</protein>
<keyword evidence="2 7" id="KW-0812">Transmembrane</keyword>
<dbReference type="InterPro" id="IPR052337">
    <property type="entry name" value="SAT4-like"/>
</dbReference>
<dbReference type="PANTHER" id="PTHR33048:SF30">
    <property type="entry name" value="FAMILY DECARBOXYLASE, PUTATIVE (AFU_ORTHOLOGUE AFUA_7G00920)-RELATED"/>
    <property type="match status" value="1"/>
</dbReference>
<proteinExistence type="inferred from homology"/>
<evidence type="ECO:0000256" key="1">
    <source>
        <dbReference type="ARBA" id="ARBA00004141"/>
    </source>
</evidence>
<organism evidence="9 10">
    <name type="scientific">Aspergillus bombycis</name>
    <dbReference type="NCBI Taxonomy" id="109264"/>
    <lineage>
        <taxon>Eukaryota</taxon>
        <taxon>Fungi</taxon>
        <taxon>Dikarya</taxon>
        <taxon>Ascomycota</taxon>
        <taxon>Pezizomycotina</taxon>
        <taxon>Eurotiomycetes</taxon>
        <taxon>Eurotiomycetidae</taxon>
        <taxon>Eurotiales</taxon>
        <taxon>Aspergillaceae</taxon>
        <taxon>Aspergillus</taxon>
    </lineage>
</organism>
<evidence type="ECO:0000256" key="3">
    <source>
        <dbReference type="ARBA" id="ARBA00022989"/>
    </source>
</evidence>
<feature type="transmembrane region" description="Helical" evidence="7">
    <location>
        <begin position="212"/>
        <end position="232"/>
    </location>
</feature>
<evidence type="ECO:0000256" key="6">
    <source>
        <dbReference type="SAM" id="MobiDB-lite"/>
    </source>
</evidence>
<evidence type="ECO:0000256" key="4">
    <source>
        <dbReference type="ARBA" id="ARBA00023136"/>
    </source>
</evidence>
<dbReference type="EMBL" id="LYCR01000030">
    <property type="protein sequence ID" value="OGM46613.1"/>
    <property type="molecule type" value="Genomic_DNA"/>
</dbReference>
<comment type="subcellular location">
    <subcellularLocation>
        <location evidence="1">Membrane</location>
        <topology evidence="1">Multi-pass membrane protein</topology>
    </subcellularLocation>
</comment>
<name>A0A1F8A4J3_9EURO</name>
<feature type="region of interest" description="Disordered" evidence="6">
    <location>
        <begin position="1"/>
        <end position="23"/>
    </location>
</feature>
<dbReference type="STRING" id="109264.A0A1F8A4J3"/>
<feature type="transmembrane region" description="Helical" evidence="7">
    <location>
        <begin position="289"/>
        <end position="308"/>
    </location>
</feature>
<feature type="domain" description="Rhodopsin" evidence="8">
    <location>
        <begin position="105"/>
        <end position="347"/>
    </location>
</feature>
<evidence type="ECO:0000256" key="5">
    <source>
        <dbReference type="ARBA" id="ARBA00038359"/>
    </source>
</evidence>
<dbReference type="GO" id="GO:0016020">
    <property type="term" value="C:membrane"/>
    <property type="evidence" value="ECO:0007669"/>
    <property type="project" value="UniProtKB-SubCell"/>
</dbReference>
<accession>A0A1F8A4J3</accession>
<feature type="transmembrane region" description="Helical" evidence="7">
    <location>
        <begin position="93"/>
        <end position="113"/>
    </location>
</feature>
<evidence type="ECO:0000256" key="7">
    <source>
        <dbReference type="SAM" id="Phobius"/>
    </source>
</evidence>
<dbReference type="RefSeq" id="XP_022390330.1">
    <property type="nucleotide sequence ID" value="XM_022531794.1"/>
</dbReference>
<evidence type="ECO:0000256" key="2">
    <source>
        <dbReference type="ARBA" id="ARBA00022692"/>
    </source>
</evidence>
<dbReference type="InterPro" id="IPR049326">
    <property type="entry name" value="Rhodopsin_dom_fungi"/>
</dbReference>
<dbReference type="AlphaFoldDB" id="A0A1F8A4J3"/>
<feature type="region of interest" description="Disordered" evidence="6">
    <location>
        <begin position="437"/>
        <end position="456"/>
    </location>
</feature>
<sequence length="456" mass="51405">MSNSCPKPRLPEGASNSPRVSLPSPPADVAALSLVVTMKLRLFVEINFACAVGSFDPAGCYVYRPCYTTRIRGLRHPVWRCRETMSQFTVESWIWYGVTVFIVILRFISRLLLVKSVKSLQVEDYLMLLVLCFYTGLVVTLNRIEHAQTNLMKPGEEAHLTPESIQDRIYGSKLVLATEQCMLATIWGCKGCLLLLYARLTEGIKQQLAVKILAGYVVGSYILLEILYFAVWCRPFYNYWAVPTPNEQCSTATHHLIMTMVFNISSDILMMCIPLPLLISASLPLRSKITLVGVFSMGAFIILCATLSKVSSFKDPFSPQWLFWYVREASTAVCVANIPNCWSLVRRVFNLSSWTGSSHSKGRTHHYTPYGYGTGTHSRTRRHTDSQKKSLWTSVTMSGVRKTESVEEIIKEDPEQQAHQGIPLEIWHQTSIHVTEELPRPDDTQKGAAVTVPGRR</sequence>
<evidence type="ECO:0000313" key="10">
    <source>
        <dbReference type="Proteomes" id="UP000179179"/>
    </source>
</evidence>
<comment type="caution">
    <text evidence="9">The sequence shown here is derived from an EMBL/GenBank/DDBJ whole genome shotgun (WGS) entry which is preliminary data.</text>
</comment>
<dbReference type="Pfam" id="PF20684">
    <property type="entry name" value="Fung_rhodopsin"/>
    <property type="match status" value="1"/>
</dbReference>
<dbReference type="GeneID" id="34448055"/>
<dbReference type="OrthoDB" id="3903189at2759"/>
<reference evidence="9 10" key="1">
    <citation type="journal article" date="2016" name="Genome Biol. Evol.">
        <title>Draft genome sequence of an aflatoxigenic Aspergillus species, A. bombycis.</title>
        <authorList>
            <person name="Moore G.G."/>
            <person name="Mack B.M."/>
            <person name="Beltz S.B."/>
            <person name="Gilbert M.K."/>
        </authorList>
    </citation>
    <scope>NUCLEOTIDE SEQUENCE [LARGE SCALE GENOMIC DNA]</scope>
    <source>
        <strain evidence="10">NRRL 26010</strain>
    </source>
</reference>
<gene>
    <name evidence="9" type="ORF">ABOM_004665</name>
</gene>
<dbReference type="Proteomes" id="UP000179179">
    <property type="component" value="Unassembled WGS sequence"/>
</dbReference>
<comment type="similarity">
    <text evidence="5">Belongs to the SAT4 family.</text>
</comment>
<feature type="transmembrane region" description="Helical" evidence="7">
    <location>
        <begin position="125"/>
        <end position="144"/>
    </location>
</feature>
<evidence type="ECO:0000259" key="8">
    <source>
        <dbReference type="Pfam" id="PF20684"/>
    </source>
</evidence>
<keyword evidence="4 7" id="KW-0472">Membrane</keyword>
<dbReference type="PANTHER" id="PTHR33048">
    <property type="entry name" value="PTH11-LIKE INTEGRAL MEMBRANE PROTEIN (AFU_ORTHOLOGUE AFUA_5G11245)"/>
    <property type="match status" value="1"/>
</dbReference>
<keyword evidence="3 7" id="KW-1133">Transmembrane helix</keyword>